<gene>
    <name evidence="2" type="ORF">V3851_18095</name>
</gene>
<accession>A0ABU7VVF2</accession>
<dbReference type="EMBL" id="JAZHPZ010000010">
    <property type="protein sequence ID" value="MEF2967746.1"/>
    <property type="molecule type" value="Genomic_DNA"/>
</dbReference>
<evidence type="ECO:0008006" key="4">
    <source>
        <dbReference type="Google" id="ProtNLM"/>
    </source>
</evidence>
<protein>
    <recommendedName>
        <fullName evidence="4">Cell division protein ZapB</fullName>
    </recommendedName>
</protein>
<keyword evidence="3" id="KW-1185">Reference proteome</keyword>
<feature type="coiled-coil region" evidence="1">
    <location>
        <begin position="2"/>
        <end position="36"/>
    </location>
</feature>
<dbReference type="Proteomes" id="UP001306950">
    <property type="component" value="Unassembled WGS sequence"/>
</dbReference>
<sequence length="60" mass="6868">MKEQLEARINELKAELESGQQLMMDLEEKRNNLSATMLRISGAMQVLEELLAKEEEPVHA</sequence>
<evidence type="ECO:0000313" key="2">
    <source>
        <dbReference type="EMBL" id="MEF2967746.1"/>
    </source>
</evidence>
<proteinExistence type="predicted"/>
<name>A0ABU7VVF2_9BACL</name>
<dbReference type="RefSeq" id="WP_331847964.1">
    <property type="nucleotide sequence ID" value="NZ_JAZHPZ010000010.1"/>
</dbReference>
<comment type="caution">
    <text evidence="2">The sequence shown here is derived from an EMBL/GenBank/DDBJ whole genome shotgun (WGS) entry which is preliminary data.</text>
</comment>
<evidence type="ECO:0000313" key="3">
    <source>
        <dbReference type="Proteomes" id="UP001306950"/>
    </source>
</evidence>
<organism evidence="2 3">
    <name type="scientific">Paenibacillus haidiansis</name>
    <dbReference type="NCBI Taxonomy" id="1574488"/>
    <lineage>
        <taxon>Bacteria</taxon>
        <taxon>Bacillati</taxon>
        <taxon>Bacillota</taxon>
        <taxon>Bacilli</taxon>
        <taxon>Bacillales</taxon>
        <taxon>Paenibacillaceae</taxon>
        <taxon>Paenibacillus</taxon>
    </lineage>
</organism>
<reference evidence="2 3" key="1">
    <citation type="submission" date="2024-02" db="EMBL/GenBank/DDBJ databases">
        <title>A nitrogen-fixing paenibacillus bacterium.</title>
        <authorList>
            <person name="Zhang W.L."/>
            <person name="Chen S.F."/>
        </authorList>
    </citation>
    <scope>NUCLEOTIDE SEQUENCE [LARGE SCALE GENOMIC DNA]</scope>
    <source>
        <strain evidence="2 3">M1</strain>
    </source>
</reference>
<keyword evidence="1" id="KW-0175">Coiled coil</keyword>
<evidence type="ECO:0000256" key="1">
    <source>
        <dbReference type="SAM" id="Coils"/>
    </source>
</evidence>